<feature type="short sequence motif" description="Gly-cisPro motif, important for rejection of L-amino acids" evidence="2">
    <location>
        <begin position="139"/>
        <end position="140"/>
    </location>
</feature>
<organism evidence="3 4">
    <name type="scientific">Denitrovibrio acetiphilus (strain DSM 12809 / NBRC 114555 / N2460)</name>
    <dbReference type="NCBI Taxonomy" id="522772"/>
    <lineage>
        <taxon>Bacteria</taxon>
        <taxon>Pseudomonadati</taxon>
        <taxon>Deferribacterota</taxon>
        <taxon>Deferribacteres</taxon>
        <taxon>Deferribacterales</taxon>
        <taxon>Geovibrionaceae</taxon>
        <taxon>Denitrovibrio</taxon>
    </lineage>
</organism>
<keyword evidence="2" id="KW-0694">RNA-binding</keyword>
<dbReference type="STRING" id="522772.Dacet_1447"/>
<dbReference type="GO" id="GO:0051500">
    <property type="term" value="F:D-tyrosyl-tRNA(Tyr) deacylase activity"/>
    <property type="evidence" value="ECO:0007669"/>
    <property type="project" value="TreeGrafter"/>
</dbReference>
<dbReference type="GO" id="GO:0106026">
    <property type="term" value="F:Gly-tRNA(Ala) deacylase activity"/>
    <property type="evidence" value="ECO:0007669"/>
    <property type="project" value="UniProtKB-UniRule"/>
</dbReference>
<evidence type="ECO:0000256" key="1">
    <source>
        <dbReference type="ARBA" id="ARBA00009673"/>
    </source>
</evidence>
<dbReference type="AlphaFoldDB" id="D4H868"/>
<dbReference type="EC" id="3.1.1.96" evidence="2"/>
<dbReference type="PaxDb" id="522772-Dacet_1447"/>
<evidence type="ECO:0000256" key="2">
    <source>
        <dbReference type="HAMAP-Rule" id="MF_00518"/>
    </source>
</evidence>
<comment type="catalytic activity">
    <reaction evidence="2">
        <text>glycyl-tRNA(Ala) + H2O = tRNA(Ala) + glycine + H(+)</text>
        <dbReference type="Rhea" id="RHEA:53744"/>
        <dbReference type="Rhea" id="RHEA-COMP:9657"/>
        <dbReference type="Rhea" id="RHEA-COMP:13640"/>
        <dbReference type="ChEBI" id="CHEBI:15377"/>
        <dbReference type="ChEBI" id="CHEBI:15378"/>
        <dbReference type="ChEBI" id="CHEBI:57305"/>
        <dbReference type="ChEBI" id="CHEBI:78442"/>
        <dbReference type="ChEBI" id="CHEBI:78522"/>
    </reaction>
</comment>
<dbReference type="eggNOG" id="COG1490">
    <property type="taxonomic scope" value="Bacteria"/>
</dbReference>
<reference evidence="3 4" key="1">
    <citation type="journal article" date="2010" name="Stand. Genomic Sci.">
        <title>Complete genome sequence of Denitrovibrio acetiphilus type strain (N2460).</title>
        <authorList>
            <person name="Kiss H."/>
            <person name="Lang E."/>
            <person name="Lapidus A."/>
            <person name="Copeland A."/>
            <person name="Nolan M."/>
            <person name="Glavina Del Rio T."/>
            <person name="Chen F."/>
            <person name="Lucas S."/>
            <person name="Tice H."/>
            <person name="Cheng J.F."/>
            <person name="Han C."/>
            <person name="Goodwin L."/>
            <person name="Pitluck S."/>
            <person name="Liolios K."/>
            <person name="Pati A."/>
            <person name="Ivanova N."/>
            <person name="Mavromatis K."/>
            <person name="Chen A."/>
            <person name="Palaniappan K."/>
            <person name="Land M."/>
            <person name="Hauser L."/>
            <person name="Chang Y.J."/>
            <person name="Jeffries C.D."/>
            <person name="Detter J.C."/>
            <person name="Brettin T."/>
            <person name="Spring S."/>
            <person name="Rohde M."/>
            <person name="Goker M."/>
            <person name="Woyke T."/>
            <person name="Bristow J."/>
            <person name="Eisen J.A."/>
            <person name="Markowitz V."/>
            <person name="Hugenholtz P."/>
            <person name="Kyrpides N.C."/>
            <person name="Klenk H.P."/>
        </authorList>
    </citation>
    <scope>NUCLEOTIDE SEQUENCE [LARGE SCALE GENOMIC DNA]</scope>
    <source>
        <strain evidence="4">DSM 12809 / NBRC 114555 / N2460</strain>
    </source>
</reference>
<dbReference type="KEGG" id="dap:Dacet_1447"/>
<keyword evidence="2" id="KW-0963">Cytoplasm</keyword>
<dbReference type="GO" id="GO:0019478">
    <property type="term" value="P:D-amino acid catabolic process"/>
    <property type="evidence" value="ECO:0007669"/>
    <property type="project" value="UniProtKB-UniRule"/>
</dbReference>
<dbReference type="InterPro" id="IPR003732">
    <property type="entry name" value="Daa-tRNA_deacyls_DTD"/>
</dbReference>
<dbReference type="GO" id="GO:0000049">
    <property type="term" value="F:tRNA binding"/>
    <property type="evidence" value="ECO:0007669"/>
    <property type="project" value="UniProtKB-UniRule"/>
</dbReference>
<dbReference type="Pfam" id="PF02580">
    <property type="entry name" value="Tyr_Deacylase"/>
    <property type="match status" value="1"/>
</dbReference>
<evidence type="ECO:0000313" key="4">
    <source>
        <dbReference type="Proteomes" id="UP000002012"/>
    </source>
</evidence>
<protein>
    <recommendedName>
        <fullName evidence="2">D-aminoacyl-tRNA deacylase</fullName>
        <shortName evidence="2">DTD</shortName>
        <ecNumber evidence="2">3.1.1.96</ecNumber>
    </recommendedName>
    <alternativeName>
        <fullName evidence="2">Gly-tRNA(Ala) deacylase</fullName>
        <ecNumber evidence="2">3.1.1.-</ecNumber>
    </alternativeName>
</protein>
<dbReference type="Proteomes" id="UP000002012">
    <property type="component" value="Chromosome"/>
</dbReference>
<comment type="catalytic activity">
    <reaction evidence="2">
        <text>a D-aminoacyl-tRNA + H2O = a tRNA + a D-alpha-amino acid + H(+)</text>
        <dbReference type="Rhea" id="RHEA:13953"/>
        <dbReference type="Rhea" id="RHEA-COMP:10123"/>
        <dbReference type="Rhea" id="RHEA-COMP:10124"/>
        <dbReference type="ChEBI" id="CHEBI:15377"/>
        <dbReference type="ChEBI" id="CHEBI:15378"/>
        <dbReference type="ChEBI" id="CHEBI:59871"/>
        <dbReference type="ChEBI" id="CHEBI:78442"/>
        <dbReference type="ChEBI" id="CHEBI:79333"/>
        <dbReference type="EC" id="3.1.1.96"/>
    </reaction>
</comment>
<dbReference type="OrthoDB" id="9801395at2"/>
<dbReference type="GO" id="GO:0005737">
    <property type="term" value="C:cytoplasm"/>
    <property type="evidence" value="ECO:0007669"/>
    <property type="project" value="UniProtKB-SubCell"/>
</dbReference>
<evidence type="ECO:0000313" key="3">
    <source>
        <dbReference type="EMBL" id="ADD68217.1"/>
    </source>
</evidence>
<dbReference type="PANTHER" id="PTHR10472">
    <property type="entry name" value="D-TYROSYL-TRNA TYR DEACYLASE"/>
    <property type="match status" value="1"/>
</dbReference>
<comment type="subunit">
    <text evidence="2">Homodimer.</text>
</comment>
<gene>
    <name evidence="2" type="primary">dtd</name>
    <name evidence="3" type="ordered locus">Dacet_1447</name>
</gene>
<name>D4H868_DENA2</name>
<dbReference type="HOGENOM" id="CLU_076901_1_0_0"/>
<dbReference type="InterPro" id="IPR023509">
    <property type="entry name" value="DTD-like_sf"/>
</dbReference>
<dbReference type="GO" id="GO:0043908">
    <property type="term" value="F:Ser(Gly)-tRNA(Ala) hydrolase activity"/>
    <property type="evidence" value="ECO:0007669"/>
    <property type="project" value="UniProtKB-UniRule"/>
</dbReference>
<dbReference type="HAMAP" id="MF_00518">
    <property type="entry name" value="Deacylase_Dtd"/>
    <property type="match status" value="1"/>
</dbReference>
<comment type="domain">
    <text evidence="2">A Gly-cisPro motif from one monomer fits into the active site of the other monomer to allow specific chiral rejection of L-amino acids.</text>
</comment>
<dbReference type="Gene3D" id="3.50.80.10">
    <property type="entry name" value="D-tyrosyl-tRNA(Tyr) deacylase"/>
    <property type="match status" value="1"/>
</dbReference>
<comment type="subcellular location">
    <subcellularLocation>
        <location evidence="2">Cytoplasm</location>
    </subcellularLocation>
</comment>
<dbReference type="SUPFAM" id="SSF69500">
    <property type="entry name" value="DTD-like"/>
    <property type="match status" value="1"/>
</dbReference>
<comment type="function">
    <text evidence="2">An aminoacyl-tRNA editing enzyme that deacylates mischarged D-aminoacyl-tRNAs. Also deacylates mischarged glycyl-tRNA(Ala), protecting cells against glycine mischarging by AlaRS. Acts via tRNA-based rather than protein-based catalysis; rejects L-amino acids rather than detecting D-amino acids in the active site. By recycling D-aminoacyl-tRNA to D-amino acids and free tRNA molecules, this enzyme counteracts the toxicity associated with the formation of D-aminoacyl-tRNA entities in vivo and helps enforce protein L-homochirality.</text>
</comment>
<comment type="similarity">
    <text evidence="1 2">Belongs to the DTD family.</text>
</comment>
<sequence>MKTVVQRVNSAYVDIEGVRVADIKEGLLVLFGVEKGDEKAFCKELAYKISNLRIFEDDNGKMGRSVKDIAGEMIIVSQFTLAGNCKKGLRPDFGNAMEPETANSFYEYFTNCCKEELGESRIQTGQFAAEMNVGLENNGPVTIILEKRS</sequence>
<dbReference type="InParanoid" id="D4H868"/>
<dbReference type="NCBIfam" id="TIGR00256">
    <property type="entry name" value="D-aminoacyl-tRNA deacylase"/>
    <property type="match status" value="1"/>
</dbReference>
<accession>D4H868</accession>
<dbReference type="RefSeq" id="WP_013010738.1">
    <property type="nucleotide sequence ID" value="NC_013943.1"/>
</dbReference>
<dbReference type="FunCoup" id="D4H868">
    <property type="interactions" value="401"/>
</dbReference>
<dbReference type="EMBL" id="CP001968">
    <property type="protein sequence ID" value="ADD68217.1"/>
    <property type="molecule type" value="Genomic_DNA"/>
</dbReference>
<keyword evidence="2" id="KW-0378">Hydrolase</keyword>
<dbReference type="FunFam" id="3.50.80.10:FF:000001">
    <property type="entry name" value="D-aminoacyl-tRNA deacylase"/>
    <property type="match status" value="1"/>
</dbReference>
<dbReference type="EC" id="3.1.1.-" evidence="2"/>
<keyword evidence="4" id="KW-1185">Reference proteome</keyword>
<dbReference type="PANTHER" id="PTHR10472:SF5">
    <property type="entry name" value="D-AMINOACYL-TRNA DEACYLASE 1"/>
    <property type="match status" value="1"/>
</dbReference>
<keyword evidence="2" id="KW-0820">tRNA-binding</keyword>
<proteinExistence type="inferred from homology"/>